<comment type="subcellular location">
    <subcellularLocation>
        <location evidence="2">Cell outer membrane</location>
    </subcellularLocation>
    <subcellularLocation>
        <location evidence="1">Cell surface</location>
    </subcellularLocation>
</comment>
<comment type="similarity">
    <text evidence="3">Belongs to the autotransporter-2 (AT-2) (TC 1.B.40) family.</text>
</comment>
<feature type="domain" description="Trimeric autotransporter adhesin YadA-like stalk" evidence="14">
    <location>
        <begin position="1742"/>
        <end position="1781"/>
    </location>
</feature>
<evidence type="ECO:0000256" key="4">
    <source>
        <dbReference type="ARBA" id="ARBA00022448"/>
    </source>
</evidence>
<feature type="domain" description="Trimeric autotransporter adhesin YadA-like stalk" evidence="14">
    <location>
        <begin position="846"/>
        <end position="886"/>
    </location>
</feature>
<evidence type="ECO:0000256" key="11">
    <source>
        <dbReference type="SAM" id="Coils"/>
    </source>
</evidence>
<keyword evidence="11" id="KW-0175">Coiled coil</keyword>
<feature type="region of interest" description="Disordered" evidence="12">
    <location>
        <begin position="1641"/>
        <end position="1667"/>
    </location>
</feature>
<keyword evidence="10" id="KW-0998">Cell outer membrane</keyword>
<evidence type="ECO:0000259" key="15">
    <source>
        <dbReference type="Pfam" id="PF13018"/>
    </source>
</evidence>
<evidence type="ECO:0000313" key="16">
    <source>
        <dbReference type="EMBL" id="VYU20293.1"/>
    </source>
</evidence>
<feature type="compositionally biased region" description="Polar residues" evidence="12">
    <location>
        <begin position="946"/>
        <end position="956"/>
    </location>
</feature>
<dbReference type="RefSeq" id="WP_156718599.1">
    <property type="nucleotide sequence ID" value="NZ_CACRUN010000021.1"/>
</dbReference>
<dbReference type="InterPro" id="IPR045584">
    <property type="entry name" value="Pilin-like"/>
</dbReference>
<feature type="domain" description="Trimeric autotransporter adhesin YadA-like stalk" evidence="14">
    <location>
        <begin position="1040"/>
        <end position="1080"/>
    </location>
</feature>
<organism evidence="16">
    <name type="scientific">Veillonella atypica</name>
    <dbReference type="NCBI Taxonomy" id="39777"/>
    <lineage>
        <taxon>Bacteria</taxon>
        <taxon>Bacillati</taxon>
        <taxon>Bacillota</taxon>
        <taxon>Negativicutes</taxon>
        <taxon>Veillonellales</taxon>
        <taxon>Veillonellaceae</taxon>
        <taxon>Veillonella</taxon>
    </lineage>
</organism>
<feature type="domain" description="Trimeric autotransporter adhesin YadA-like stalk" evidence="14">
    <location>
        <begin position="2008"/>
        <end position="2048"/>
    </location>
</feature>
<dbReference type="Pfam" id="PF03895">
    <property type="entry name" value="YadA_anchor"/>
    <property type="match status" value="1"/>
</dbReference>
<dbReference type="Pfam" id="PF05662">
    <property type="entry name" value="YadA_stalk"/>
    <property type="match status" value="11"/>
</dbReference>
<dbReference type="GO" id="GO:0015031">
    <property type="term" value="P:protein transport"/>
    <property type="evidence" value="ECO:0007669"/>
    <property type="project" value="UniProtKB-KW"/>
</dbReference>
<dbReference type="InterPro" id="IPR024973">
    <property type="entry name" value="ESPR"/>
</dbReference>
<dbReference type="Gene3D" id="2.20.70.140">
    <property type="match status" value="6"/>
</dbReference>
<feature type="region of interest" description="Disordered" evidence="12">
    <location>
        <begin position="936"/>
        <end position="967"/>
    </location>
</feature>
<keyword evidence="9" id="KW-0472">Membrane</keyword>
<feature type="domain" description="Trimeric autotransporter adhesin YadA-like stalk" evidence="14">
    <location>
        <begin position="338"/>
        <end position="378"/>
    </location>
</feature>
<dbReference type="InterPro" id="IPR008635">
    <property type="entry name" value="Coiled_stalk_dom"/>
</dbReference>
<feature type="coiled-coil region" evidence="11">
    <location>
        <begin position="2140"/>
        <end position="2174"/>
    </location>
</feature>
<keyword evidence="6" id="KW-0812">Transmembrane</keyword>
<evidence type="ECO:0000256" key="5">
    <source>
        <dbReference type="ARBA" id="ARBA00022452"/>
    </source>
</evidence>
<evidence type="ECO:0000256" key="10">
    <source>
        <dbReference type="ARBA" id="ARBA00023237"/>
    </source>
</evidence>
<name>A0A6N3D3R0_9FIRM</name>
<dbReference type="GO" id="GO:0009986">
    <property type="term" value="C:cell surface"/>
    <property type="evidence" value="ECO:0007669"/>
    <property type="project" value="UniProtKB-SubCell"/>
</dbReference>
<feature type="compositionally biased region" description="Low complexity" evidence="12">
    <location>
        <begin position="1648"/>
        <end position="1660"/>
    </location>
</feature>
<feature type="compositionally biased region" description="Polar residues" evidence="12">
    <location>
        <begin position="595"/>
        <end position="605"/>
    </location>
</feature>
<dbReference type="GO" id="GO:0009279">
    <property type="term" value="C:cell outer membrane"/>
    <property type="evidence" value="ECO:0007669"/>
    <property type="project" value="UniProtKB-SubCell"/>
</dbReference>
<sequence>MNKIFKVVWNEKKGCNVVTSEKGKSTCRFRGSARLAAMAILGLTVITSGMNTASAEGATTTVGTIEVNTSNDLTYIGGHLPPAPSLTAMNSKTYSISGTIANPTSMAFNGNTNTTAYIYANGQLVPDTSFQANGTEQATSTRLITKMWNDSGTVDGNGNYIHSTSPVKKAAQISPVETKQTVISSPGKAQKGTIKTEVLGTKTTTTTGKTVTISKLSDNLAFANIAGLAEGGASTMASYDLMLDDITQAALNEHAKAINTLTELAVDAQNDKQTAFVDANGNKVVKTTDSTGTTEGYYLESDIDPATGKARVGASTVAHSDIHVSLLDASGTTTTPTKLSNVANGTVAANSKEAVNGGQLFDVKTTADAANTAVTTKGIKFDGDTGTTITRKLDETLNIKGNTATSAVLTDGNIGVVSDGTDTLLVKLAQKINLGTAGSVTMGNTAISNDGVTSKDAAGNTTIVNSSGVSFKDSTNTATGPSITKDGINAGNKTISNVATAVNGTDAVNKAQLDAAIAGIPTTGGATTLKTAADNSTTGTVALATQSLAVNGTANYVTTTANGNAITVDLAQSIKDKINTAATVAGNGKDGRDGSNGTAGASITGPTGKDGLNGKDLTDKTNAIRNGEAGIIVYTNDAGERLVKANDGKYYKAAEVNADGTTVAGATAVTNPVASLVNPDGTTTGSTTKLTNVADGTVAANSKDAVNGGQLFDVKTTAEAANTAVTTKGIKFDGDTGTTITRKLDETLNIKGNTATSAVLTDGNIGVVSDGTDTLLVKLAQKINLGTAGSVTMGNTAISNAGVTSKDAAGNTTVVNGSGVSFKDSTDAATGPSITKDGINAGNKTISNVATAVNGTEAVNKAQLDAAIAAIPTTGGATTLKTAADNSTTGTVALATQSLAVNGTANYVTTTANGNAITVDLAQSIKDKINTAATVAGNGKDGRDGSNGTAGASITGPTGKDGLNGKDLTDKTNAIRNGEAGIIVYTNDAGERLVKANDGKYYKAAEVNADGTTVAGATAVTNPVASLVNPDGTTTGATTKLTNVANGTVAANSKDAVNGGQLFDVKTTADAANTAVTTKGIKFDGDTGTTITRKLDETLNIKGNTAASAVLTDGNIGVVSDGTDTLLVKLAQKINLGTAGSVTMGNTAISNAGVTSKDAAGNTTVVNGSGVSFKDSTDTATGPSITKDGINAGNKTISNVATAVNGTEAVNKAQLDAAIAAIPTTGGATTLKIAADNSTTGTVALATQSLTVNGTANYVTTTANGNAITVDLAQSIKDKINTAATVAGNGKDGRDGSNGTAGASITGPTGKDGLNGKDLTDKTNAIRNGEAGIIVYTNDAGERLVKANDGNYYKAAEVNADGTTVAGATAVTNPVASLVNPDGTTTGATTKLTNVANGTVAANSKEAVNGGQLFDVKTTADAANTAVTTKGIKFDGDTGTTITRKLDETLNIKGNTATSAVLTDGNIGVVSDGTDTLLVKLAQKINLGTAGSVTMGNTAISNDGVTSKDAAGNTTVVNGSGVSFTNSSGTATGPSITKDGINAGNKTISNVATAVNGTEAVNKAQLDAAIAGIPTTGGATTLKTAADNSTTGTVALATQSLAVNGTANYVTTTANGNAITVDLAQSIKDKINTAATVAGNGKDGRDGSNGTAGASITGATGKDGLNGKDLTDKTNAIRNGEAGIIVYTNDAGERLVKANDGKYYKAAEVNADGTTVAGATAVTNPVASLVNPDGTTTGGTTKLTNVADGTVAANSKEAVNGGQLFDVKQNITNLTNTVNSGLTFKGDTGTQFNRALGTTVNVVGGTTGNGTTNNVVVTANGTDTLTVKLAENIDLGTNGSVTTGKTKISNAGLTSKDAAGNTTVVNGSGLSFTDNTGTATGPSITKDGINAGNKTISNVATAVNGTDAVNLTQVRNMISGIGGGAHSKVTAGNNIKVTESLDTATNGKVFNVALKDSISVTNVTTTDAAGNTTVTNGNGVTITGASSPTSPGKTVSLTTDGLNNGGNQIHNVAPGTSATDAATVGQVQATLSGVNSAFNGLDSKINTTGANAAALAGLKPLQYDPLEPTQIMAAYGHYHNKSAVAVGVAHFTDESTMFHAGVTLDDQNNMFNVGVTKKVGSSIAKKEIPERYKGGPISSIYVMNDEITALKEENAKIKQENEDTKAKLAMVMAKLGL</sequence>
<dbReference type="EMBL" id="CACRUN010000021">
    <property type="protein sequence ID" value="VYU20293.1"/>
    <property type="molecule type" value="Genomic_DNA"/>
</dbReference>
<feature type="domain" description="Trimeric autotransporter adhesin YadA-like stalk" evidence="14">
    <location>
        <begin position="1548"/>
        <end position="1588"/>
    </location>
</feature>
<feature type="compositionally biased region" description="Polar residues" evidence="12">
    <location>
        <begin position="1297"/>
        <end position="1307"/>
    </location>
</feature>
<dbReference type="InterPro" id="IPR005594">
    <property type="entry name" value="YadA_C"/>
</dbReference>
<evidence type="ECO:0000256" key="3">
    <source>
        <dbReference type="ARBA" id="ARBA00005848"/>
    </source>
</evidence>
<dbReference type="SUPFAM" id="SSF101967">
    <property type="entry name" value="Adhesin YadA, collagen-binding domain"/>
    <property type="match status" value="5"/>
</dbReference>
<evidence type="ECO:0000256" key="7">
    <source>
        <dbReference type="ARBA" id="ARBA00022729"/>
    </source>
</evidence>
<evidence type="ECO:0000256" key="12">
    <source>
        <dbReference type="SAM" id="MobiDB-lite"/>
    </source>
</evidence>
<dbReference type="Gene3D" id="3.30.1300.30">
    <property type="entry name" value="GSPII I/J protein-like"/>
    <property type="match status" value="1"/>
</dbReference>
<keyword evidence="8" id="KW-0653">Protein transport</keyword>
<feature type="domain" description="ESPR" evidence="15">
    <location>
        <begin position="1"/>
        <end position="46"/>
    </location>
</feature>
<evidence type="ECO:0000256" key="6">
    <source>
        <dbReference type="ARBA" id="ARBA00022692"/>
    </source>
</evidence>
<keyword evidence="5" id="KW-1134">Transmembrane beta strand</keyword>
<feature type="domain" description="Trimeric autotransporter adhesin YadA-like stalk" evidence="14">
    <location>
        <begin position="689"/>
        <end position="729"/>
    </location>
</feature>
<feature type="domain" description="Trimeric autotransporter adhesin YadA-like stalk" evidence="14">
    <location>
        <begin position="495"/>
        <end position="535"/>
    </location>
</feature>
<dbReference type="InterPro" id="IPR011049">
    <property type="entry name" value="Serralysin-like_metalloprot_C"/>
</dbReference>
<evidence type="ECO:0000256" key="1">
    <source>
        <dbReference type="ARBA" id="ARBA00004241"/>
    </source>
</evidence>
<feature type="domain" description="Trimeric autotransporter adhesin YadA-like stalk" evidence="14">
    <location>
        <begin position="1391"/>
        <end position="1431"/>
    </location>
</feature>
<accession>A0A6N3D3R0</accession>
<dbReference type="Pfam" id="PF13018">
    <property type="entry name" value="ESPR"/>
    <property type="match status" value="1"/>
</dbReference>
<evidence type="ECO:0000259" key="13">
    <source>
        <dbReference type="Pfam" id="PF03895"/>
    </source>
</evidence>
<evidence type="ECO:0000259" key="14">
    <source>
        <dbReference type="Pfam" id="PF05662"/>
    </source>
</evidence>
<protein>
    <submittedName>
        <fullName evidence="16">Haemagglutinin</fullName>
    </submittedName>
</protein>
<keyword evidence="4" id="KW-0813">Transport</keyword>
<evidence type="ECO:0000256" key="9">
    <source>
        <dbReference type="ARBA" id="ARBA00023136"/>
    </source>
</evidence>
<evidence type="ECO:0000256" key="2">
    <source>
        <dbReference type="ARBA" id="ARBA00004442"/>
    </source>
</evidence>
<dbReference type="Gene3D" id="1.20.5.170">
    <property type="match status" value="5"/>
</dbReference>
<feature type="region of interest" description="Disordered" evidence="12">
    <location>
        <begin position="1287"/>
        <end position="1318"/>
    </location>
</feature>
<evidence type="ECO:0000256" key="8">
    <source>
        <dbReference type="ARBA" id="ARBA00022927"/>
    </source>
</evidence>
<feature type="domain" description="Trimeric autotransporter adhesin YadA-like C-terminal membrane anchor" evidence="13">
    <location>
        <begin position="2062"/>
        <end position="2115"/>
    </location>
</feature>
<reference evidence="16" key="1">
    <citation type="submission" date="2019-11" db="EMBL/GenBank/DDBJ databases">
        <authorList>
            <person name="Feng L."/>
        </authorList>
    </citation>
    <scope>NUCLEOTIDE SEQUENCE</scope>
    <source>
        <strain evidence="16">VatypicaLFYP47</strain>
    </source>
</reference>
<feature type="domain" description="Trimeric autotransporter adhesin YadA-like stalk" evidence="14">
    <location>
        <begin position="1197"/>
        <end position="1236"/>
    </location>
</feature>
<feature type="domain" description="Trimeric autotransporter adhesin YadA-like stalk" evidence="14">
    <location>
        <begin position="1896"/>
        <end position="1935"/>
    </location>
</feature>
<proteinExistence type="inferred from homology"/>
<gene>
    <name evidence="16" type="ORF">VALFYP47_01627</name>
</gene>
<keyword evidence="7" id="KW-0732">Signal</keyword>
<dbReference type="SUPFAM" id="SSF54523">
    <property type="entry name" value="Pili subunits"/>
    <property type="match status" value="1"/>
</dbReference>
<feature type="region of interest" description="Disordered" evidence="12">
    <location>
        <begin position="587"/>
        <end position="616"/>
    </location>
</feature>